<dbReference type="PROSITE" id="PS51257">
    <property type="entry name" value="PROKAR_LIPOPROTEIN"/>
    <property type="match status" value="1"/>
</dbReference>
<keyword evidence="3" id="KW-1185">Reference proteome</keyword>
<dbReference type="VEuPathDB" id="FungiDB:SeMB42_g00626"/>
<keyword evidence="1" id="KW-0732">Signal</keyword>
<accession>A0A507DPZ2</accession>
<dbReference type="AlphaFoldDB" id="A0A507DPZ2"/>
<dbReference type="Proteomes" id="UP000317494">
    <property type="component" value="Unassembled WGS sequence"/>
</dbReference>
<protein>
    <recommendedName>
        <fullName evidence="4">Secreted protein</fullName>
    </recommendedName>
</protein>
<feature type="signal peptide" evidence="1">
    <location>
        <begin position="1"/>
        <end position="33"/>
    </location>
</feature>
<proteinExistence type="predicted"/>
<evidence type="ECO:0008006" key="4">
    <source>
        <dbReference type="Google" id="ProtNLM"/>
    </source>
</evidence>
<comment type="caution">
    <text evidence="2">The sequence shown here is derived from an EMBL/GenBank/DDBJ whole genome shotgun (WGS) entry which is preliminary data.</text>
</comment>
<organism evidence="2 3">
    <name type="scientific">Synchytrium endobioticum</name>
    <dbReference type="NCBI Taxonomy" id="286115"/>
    <lineage>
        <taxon>Eukaryota</taxon>
        <taxon>Fungi</taxon>
        <taxon>Fungi incertae sedis</taxon>
        <taxon>Chytridiomycota</taxon>
        <taxon>Chytridiomycota incertae sedis</taxon>
        <taxon>Chytridiomycetes</taxon>
        <taxon>Synchytriales</taxon>
        <taxon>Synchytriaceae</taxon>
        <taxon>Synchytrium</taxon>
    </lineage>
</organism>
<evidence type="ECO:0000313" key="3">
    <source>
        <dbReference type="Proteomes" id="UP000317494"/>
    </source>
</evidence>
<reference evidence="2 3" key="1">
    <citation type="journal article" date="2019" name="Sci. Rep.">
        <title>Comparative genomics of chytrid fungi reveal insights into the obligate biotrophic and pathogenic lifestyle of Synchytrium endobioticum.</title>
        <authorList>
            <person name="van de Vossenberg B.T.L.H."/>
            <person name="Warris S."/>
            <person name="Nguyen H.D.T."/>
            <person name="van Gent-Pelzer M.P.E."/>
            <person name="Joly D.L."/>
            <person name="van de Geest H.C."/>
            <person name="Bonants P.J.M."/>
            <person name="Smith D.S."/>
            <person name="Levesque C.A."/>
            <person name="van der Lee T.A.J."/>
        </authorList>
    </citation>
    <scope>NUCLEOTIDE SEQUENCE [LARGE SCALE GENOMIC DNA]</scope>
    <source>
        <strain evidence="2 3">MB42</strain>
    </source>
</reference>
<evidence type="ECO:0000256" key="1">
    <source>
        <dbReference type="SAM" id="SignalP"/>
    </source>
</evidence>
<name>A0A507DPZ2_9FUNG</name>
<gene>
    <name evidence="2" type="ORF">SeMB42_g00626</name>
</gene>
<sequence>MSAYASRVRLIAALSSALVQNVVWISLIGCCAGLPEAAVQGQEHPHEAEDKRLARRLETSRISDLRVCSTLCCSSSGSDATDSTPAQC</sequence>
<dbReference type="EMBL" id="QEAN01000013">
    <property type="protein sequence ID" value="TPX53663.1"/>
    <property type="molecule type" value="Genomic_DNA"/>
</dbReference>
<feature type="chain" id="PRO_5021399939" description="Secreted protein" evidence="1">
    <location>
        <begin position="34"/>
        <end position="88"/>
    </location>
</feature>
<evidence type="ECO:0000313" key="2">
    <source>
        <dbReference type="EMBL" id="TPX53663.1"/>
    </source>
</evidence>